<dbReference type="AlphaFoldDB" id="A0AAE0L635"/>
<evidence type="ECO:0000256" key="2">
    <source>
        <dbReference type="ARBA" id="ARBA00022989"/>
    </source>
</evidence>
<keyword evidence="3 5" id="KW-0472">Membrane</keyword>
<keyword evidence="1 5" id="KW-0812">Transmembrane</keyword>
<dbReference type="Gene3D" id="1.20.1560.10">
    <property type="entry name" value="ABC transporter type 1, transmembrane domain"/>
    <property type="match status" value="1"/>
</dbReference>
<dbReference type="Pfam" id="PF00664">
    <property type="entry name" value="ABC_membrane"/>
    <property type="match status" value="1"/>
</dbReference>
<comment type="caution">
    <text evidence="7">The sequence shown here is derived from an EMBL/GenBank/DDBJ whole genome shotgun (WGS) entry which is preliminary data.</text>
</comment>
<dbReference type="Proteomes" id="UP001190700">
    <property type="component" value="Unassembled WGS sequence"/>
</dbReference>
<keyword evidence="8" id="KW-1185">Reference proteome</keyword>
<sequence>MVSMRINERLQKEDLTERAALKQSTREVIAARLGPLCPTFCQSSKAEPKAWLGFGTFRARPNLKVIRPRRDGYLPGGLPQCDGPQLARRRAPTPRNSARPRCTAGHQTVSNDNGDDSTGDEVADLLTPEGSTSQSNGRTSSRTDDALPAALPEPPKGSTLLEVLPFLCRLAAADTYLFMRLAGAMALLTVAKLAGIAAPVLFKQAVDGMSAWQNSGAIVGSAAAVQGSQAVALALIAGGACKALSTVLNDMRTILYTPVAQTAGRRVALNVFRHVLNLDLKFHLESQTGQLSHIIDRGTRSVTMIFRAVVFTFLPTFVELFLVCLLLSKTGKPHISPRPH</sequence>
<dbReference type="PROSITE" id="PS50929">
    <property type="entry name" value="ABC_TM1F"/>
    <property type="match status" value="1"/>
</dbReference>
<protein>
    <recommendedName>
        <fullName evidence="6">ABC transmembrane type-1 domain-containing protein</fullName>
    </recommendedName>
</protein>
<evidence type="ECO:0000256" key="3">
    <source>
        <dbReference type="ARBA" id="ARBA00023136"/>
    </source>
</evidence>
<keyword evidence="2 5" id="KW-1133">Transmembrane helix</keyword>
<feature type="transmembrane region" description="Helical" evidence="5">
    <location>
        <begin position="177"/>
        <end position="202"/>
    </location>
</feature>
<dbReference type="EMBL" id="LGRX02008446">
    <property type="protein sequence ID" value="KAK3273496.1"/>
    <property type="molecule type" value="Genomic_DNA"/>
</dbReference>
<dbReference type="InterPro" id="IPR036640">
    <property type="entry name" value="ABC1_TM_sf"/>
</dbReference>
<evidence type="ECO:0000313" key="8">
    <source>
        <dbReference type="Proteomes" id="UP001190700"/>
    </source>
</evidence>
<dbReference type="SUPFAM" id="SSF90123">
    <property type="entry name" value="ABC transporter transmembrane region"/>
    <property type="match status" value="1"/>
</dbReference>
<dbReference type="GO" id="GO:0016020">
    <property type="term" value="C:membrane"/>
    <property type="evidence" value="ECO:0007669"/>
    <property type="project" value="InterPro"/>
</dbReference>
<feature type="domain" description="ABC transmembrane type-1" evidence="6">
    <location>
        <begin position="182"/>
        <end position="327"/>
    </location>
</feature>
<feature type="transmembrane region" description="Helical" evidence="5">
    <location>
        <begin position="305"/>
        <end position="328"/>
    </location>
</feature>
<feature type="compositionally biased region" description="Acidic residues" evidence="4">
    <location>
        <begin position="113"/>
        <end position="123"/>
    </location>
</feature>
<name>A0AAE0L635_9CHLO</name>
<evidence type="ECO:0000256" key="4">
    <source>
        <dbReference type="SAM" id="MobiDB-lite"/>
    </source>
</evidence>
<dbReference type="GO" id="GO:0140359">
    <property type="term" value="F:ABC-type transporter activity"/>
    <property type="evidence" value="ECO:0007669"/>
    <property type="project" value="InterPro"/>
</dbReference>
<feature type="compositionally biased region" description="Polar residues" evidence="4">
    <location>
        <begin position="129"/>
        <end position="140"/>
    </location>
</feature>
<evidence type="ECO:0000256" key="1">
    <source>
        <dbReference type="ARBA" id="ARBA00022692"/>
    </source>
</evidence>
<accession>A0AAE0L635</accession>
<reference evidence="7 8" key="1">
    <citation type="journal article" date="2015" name="Genome Biol. Evol.">
        <title>Comparative Genomics of a Bacterivorous Green Alga Reveals Evolutionary Causalities and Consequences of Phago-Mixotrophic Mode of Nutrition.</title>
        <authorList>
            <person name="Burns J.A."/>
            <person name="Paasch A."/>
            <person name="Narechania A."/>
            <person name="Kim E."/>
        </authorList>
    </citation>
    <scope>NUCLEOTIDE SEQUENCE [LARGE SCALE GENOMIC DNA]</scope>
    <source>
        <strain evidence="7 8">PLY_AMNH</strain>
    </source>
</reference>
<dbReference type="GO" id="GO:0005524">
    <property type="term" value="F:ATP binding"/>
    <property type="evidence" value="ECO:0007669"/>
    <property type="project" value="InterPro"/>
</dbReference>
<dbReference type="InterPro" id="IPR011527">
    <property type="entry name" value="ABC1_TM_dom"/>
</dbReference>
<evidence type="ECO:0000313" key="7">
    <source>
        <dbReference type="EMBL" id="KAK3273496.1"/>
    </source>
</evidence>
<proteinExistence type="predicted"/>
<organism evidence="7 8">
    <name type="scientific">Cymbomonas tetramitiformis</name>
    <dbReference type="NCBI Taxonomy" id="36881"/>
    <lineage>
        <taxon>Eukaryota</taxon>
        <taxon>Viridiplantae</taxon>
        <taxon>Chlorophyta</taxon>
        <taxon>Pyramimonadophyceae</taxon>
        <taxon>Pyramimonadales</taxon>
        <taxon>Pyramimonadaceae</taxon>
        <taxon>Cymbomonas</taxon>
    </lineage>
</organism>
<evidence type="ECO:0000256" key="5">
    <source>
        <dbReference type="SAM" id="Phobius"/>
    </source>
</evidence>
<feature type="region of interest" description="Disordered" evidence="4">
    <location>
        <begin position="68"/>
        <end position="154"/>
    </location>
</feature>
<evidence type="ECO:0000259" key="6">
    <source>
        <dbReference type="PROSITE" id="PS50929"/>
    </source>
</evidence>
<gene>
    <name evidence="7" type="ORF">CYMTET_18268</name>
</gene>